<dbReference type="Gene3D" id="3.40.50.2300">
    <property type="match status" value="1"/>
</dbReference>
<dbReference type="EMBL" id="FZMP01000001">
    <property type="protein sequence ID" value="SNQ58892.1"/>
    <property type="molecule type" value="Genomic_DNA"/>
</dbReference>
<dbReference type="PANTHER" id="PTHR44591">
    <property type="entry name" value="STRESS RESPONSE REGULATOR PROTEIN 1"/>
    <property type="match status" value="1"/>
</dbReference>
<accession>A0A284VI04</accession>
<keyword evidence="5" id="KW-1185">Reference proteome</keyword>
<dbReference type="Proteomes" id="UP000218615">
    <property type="component" value="Unassembled WGS sequence"/>
</dbReference>
<dbReference type="InterPro" id="IPR011006">
    <property type="entry name" value="CheY-like_superfamily"/>
</dbReference>
<organism evidence="4 5">
    <name type="scientific">Candidatus Methanoperedens nitratireducens</name>
    <dbReference type="NCBI Taxonomy" id="1392998"/>
    <lineage>
        <taxon>Archaea</taxon>
        <taxon>Methanobacteriati</taxon>
        <taxon>Methanobacteriota</taxon>
        <taxon>Stenosarchaea group</taxon>
        <taxon>Methanomicrobia</taxon>
        <taxon>Methanosarcinales</taxon>
        <taxon>ANME-2 cluster</taxon>
        <taxon>Candidatus Methanoperedentaceae</taxon>
        <taxon>Candidatus Methanoperedens</taxon>
    </lineage>
</organism>
<protein>
    <recommendedName>
        <fullName evidence="3">Response regulatory domain-containing protein</fullName>
    </recommendedName>
</protein>
<dbReference type="AlphaFoldDB" id="A0A284VI04"/>
<dbReference type="SMART" id="SM00448">
    <property type="entry name" value="REC"/>
    <property type="match status" value="1"/>
</dbReference>
<keyword evidence="1 2" id="KW-0597">Phosphoprotein</keyword>
<dbReference type="GO" id="GO:0000160">
    <property type="term" value="P:phosphorelay signal transduction system"/>
    <property type="evidence" value="ECO:0007669"/>
    <property type="project" value="InterPro"/>
</dbReference>
<evidence type="ECO:0000313" key="4">
    <source>
        <dbReference type="EMBL" id="SNQ58892.1"/>
    </source>
</evidence>
<dbReference type="RefSeq" id="WP_096203316.1">
    <property type="nucleotide sequence ID" value="NZ_FZMP01000001.1"/>
</dbReference>
<feature type="modified residue" description="4-aspartylphosphate" evidence="2">
    <location>
        <position position="59"/>
    </location>
</feature>
<evidence type="ECO:0000256" key="1">
    <source>
        <dbReference type="ARBA" id="ARBA00022553"/>
    </source>
</evidence>
<dbReference type="Pfam" id="PF00072">
    <property type="entry name" value="Response_reg"/>
    <property type="match status" value="1"/>
</dbReference>
<proteinExistence type="predicted"/>
<evidence type="ECO:0000259" key="3">
    <source>
        <dbReference type="PROSITE" id="PS50110"/>
    </source>
</evidence>
<dbReference type="InterPro" id="IPR050595">
    <property type="entry name" value="Bact_response_regulator"/>
</dbReference>
<sequence length="212" mass="24867">MIRKKPNYVLIVNGEPEMADLYAEMLLMDVEKYRFNIAYTGKDCLLSFKRDMPDIILMDIELPDIDGWELIKRVKEQEPDMPVVIITAKPPTMNDYSRFHMVSDYLMRPVTLDSLHIAVRDALEVPSLLETCIQTVKTLEDKEESLYILEKKILLLKQSISDRKFFIMMRQLYPDKRLEDGSNTGLLLEGLRIKIDREHSEIEEFKKGYLFA</sequence>
<reference evidence="5" key="1">
    <citation type="submission" date="2017-06" db="EMBL/GenBank/DDBJ databases">
        <authorList>
            <person name="Cremers G."/>
        </authorList>
    </citation>
    <scope>NUCLEOTIDE SEQUENCE [LARGE SCALE GENOMIC DNA]</scope>
</reference>
<feature type="domain" description="Response regulatory" evidence="3">
    <location>
        <begin position="8"/>
        <end position="123"/>
    </location>
</feature>
<dbReference type="PANTHER" id="PTHR44591:SF3">
    <property type="entry name" value="RESPONSE REGULATORY DOMAIN-CONTAINING PROTEIN"/>
    <property type="match status" value="1"/>
</dbReference>
<evidence type="ECO:0000313" key="5">
    <source>
        <dbReference type="Proteomes" id="UP000218615"/>
    </source>
</evidence>
<name>A0A284VI04_9EURY</name>
<dbReference type="InterPro" id="IPR001789">
    <property type="entry name" value="Sig_transdc_resp-reg_receiver"/>
</dbReference>
<dbReference type="PROSITE" id="PS50110">
    <property type="entry name" value="RESPONSE_REGULATORY"/>
    <property type="match status" value="1"/>
</dbReference>
<gene>
    <name evidence="4" type="ORF">MNV_10020</name>
</gene>
<evidence type="ECO:0000256" key="2">
    <source>
        <dbReference type="PROSITE-ProRule" id="PRU00169"/>
    </source>
</evidence>
<dbReference type="OrthoDB" id="9652at2157"/>
<dbReference type="SUPFAM" id="SSF52172">
    <property type="entry name" value="CheY-like"/>
    <property type="match status" value="1"/>
</dbReference>